<dbReference type="EMBL" id="ML179267">
    <property type="protein sequence ID" value="THU92792.1"/>
    <property type="molecule type" value="Genomic_DNA"/>
</dbReference>
<evidence type="ECO:0000313" key="1">
    <source>
        <dbReference type="EMBL" id="THU92792.1"/>
    </source>
</evidence>
<accession>A0A4S8LTE7</accession>
<dbReference type="AlphaFoldDB" id="A0A4S8LTE7"/>
<dbReference type="Proteomes" id="UP000297245">
    <property type="component" value="Unassembled WGS sequence"/>
</dbReference>
<name>A0A4S8LTE7_DENBC</name>
<keyword evidence="2" id="KW-1185">Reference proteome</keyword>
<sequence length="186" mass="20756">MVKNKCQTLLQKKLSERAKKGTLENDVNKKPTLFGCKVARIRGTGNACFSFDEILKIVWKRNPGIFSHKLDKSTSTIVYEQEERSWQGIKSKSLLAHPGVMLFSFSHHDHIKPLTPLLNVLQKHITSNSSTSHKAKIQMFHSLLARPSISRPIYPATYGAVLAVSFGAEAIRHGNILGKDNGKGCY</sequence>
<evidence type="ECO:0000313" key="2">
    <source>
        <dbReference type="Proteomes" id="UP000297245"/>
    </source>
</evidence>
<gene>
    <name evidence="1" type="ORF">K435DRAFT_800198</name>
</gene>
<reference evidence="1 2" key="1">
    <citation type="journal article" date="2019" name="Nat. Ecol. Evol.">
        <title>Megaphylogeny resolves global patterns of mushroom evolution.</title>
        <authorList>
            <person name="Varga T."/>
            <person name="Krizsan K."/>
            <person name="Foldi C."/>
            <person name="Dima B."/>
            <person name="Sanchez-Garcia M."/>
            <person name="Sanchez-Ramirez S."/>
            <person name="Szollosi G.J."/>
            <person name="Szarkandi J.G."/>
            <person name="Papp V."/>
            <person name="Albert L."/>
            <person name="Andreopoulos W."/>
            <person name="Angelini C."/>
            <person name="Antonin V."/>
            <person name="Barry K.W."/>
            <person name="Bougher N.L."/>
            <person name="Buchanan P."/>
            <person name="Buyck B."/>
            <person name="Bense V."/>
            <person name="Catcheside P."/>
            <person name="Chovatia M."/>
            <person name="Cooper J."/>
            <person name="Damon W."/>
            <person name="Desjardin D."/>
            <person name="Finy P."/>
            <person name="Geml J."/>
            <person name="Haridas S."/>
            <person name="Hughes K."/>
            <person name="Justo A."/>
            <person name="Karasinski D."/>
            <person name="Kautmanova I."/>
            <person name="Kiss B."/>
            <person name="Kocsube S."/>
            <person name="Kotiranta H."/>
            <person name="LaButti K.M."/>
            <person name="Lechner B.E."/>
            <person name="Liimatainen K."/>
            <person name="Lipzen A."/>
            <person name="Lukacs Z."/>
            <person name="Mihaltcheva S."/>
            <person name="Morgado L.N."/>
            <person name="Niskanen T."/>
            <person name="Noordeloos M.E."/>
            <person name="Ohm R.A."/>
            <person name="Ortiz-Santana B."/>
            <person name="Ovrebo C."/>
            <person name="Racz N."/>
            <person name="Riley R."/>
            <person name="Savchenko A."/>
            <person name="Shiryaev A."/>
            <person name="Soop K."/>
            <person name="Spirin V."/>
            <person name="Szebenyi C."/>
            <person name="Tomsovsky M."/>
            <person name="Tulloss R.E."/>
            <person name="Uehling J."/>
            <person name="Grigoriev I.V."/>
            <person name="Vagvolgyi C."/>
            <person name="Papp T."/>
            <person name="Martin F.M."/>
            <person name="Miettinen O."/>
            <person name="Hibbett D.S."/>
            <person name="Nagy L.G."/>
        </authorList>
    </citation>
    <scope>NUCLEOTIDE SEQUENCE [LARGE SCALE GENOMIC DNA]</scope>
    <source>
        <strain evidence="1 2">CBS 962.96</strain>
    </source>
</reference>
<protein>
    <submittedName>
        <fullName evidence="1">Uncharacterized protein</fullName>
    </submittedName>
</protein>
<organism evidence="1 2">
    <name type="scientific">Dendrothele bispora (strain CBS 962.96)</name>
    <dbReference type="NCBI Taxonomy" id="1314807"/>
    <lineage>
        <taxon>Eukaryota</taxon>
        <taxon>Fungi</taxon>
        <taxon>Dikarya</taxon>
        <taxon>Basidiomycota</taxon>
        <taxon>Agaricomycotina</taxon>
        <taxon>Agaricomycetes</taxon>
        <taxon>Agaricomycetidae</taxon>
        <taxon>Agaricales</taxon>
        <taxon>Agaricales incertae sedis</taxon>
        <taxon>Dendrothele</taxon>
    </lineage>
</organism>
<proteinExistence type="predicted"/>